<dbReference type="EMBL" id="LQNT01000001">
    <property type="protein sequence ID" value="KZE40022.1"/>
    <property type="molecule type" value="Genomic_DNA"/>
</dbReference>
<dbReference type="InterPro" id="IPR011009">
    <property type="entry name" value="Kinase-like_dom_sf"/>
</dbReference>
<name>A0A161RIN4_9BACL</name>
<accession>A0A161RIN4</accession>
<dbReference type="AlphaFoldDB" id="A0A161RIN4"/>
<dbReference type="RefSeq" id="WP_063178197.1">
    <property type="nucleotide sequence ID" value="NZ_LQNT01000001.1"/>
</dbReference>
<gene>
    <name evidence="2" type="ORF">AV656_01725</name>
</gene>
<dbReference type="OrthoDB" id="2373610at2"/>
<dbReference type="InterPro" id="IPR002575">
    <property type="entry name" value="Aminoglycoside_PTrfase"/>
</dbReference>
<feature type="domain" description="Aminoglycoside phosphotransferase" evidence="1">
    <location>
        <begin position="12"/>
        <end position="202"/>
    </location>
</feature>
<sequence>MAAGGNIRQIKQNVWKWDVGGKRYSLKKYDSVQQARKVRRIHEELENIGFPYVLPIIGSADERAVIQPWLDRARPADYSSRAGRDRTLSILRILHGTSDQVNWEGTGVLYRYPLIPKWEDRLAKFRNQKKKLLPLIGSANYDAIVYHAEEALRAIRKTYDPEEDCTLLHGDVVHHNFLKGPDGKYVMIDFDLACTGPAGTETALWIHRVLPHVDFDLDYLCGEQPELASLSESSFNLLLYPNELLREWLYLLSLDEDKQKHMKVKLDRFTEKAVSAWIPLCYQVSKHADQ</sequence>
<protein>
    <recommendedName>
        <fullName evidence="1">Aminoglycoside phosphotransferase domain-containing protein</fullName>
    </recommendedName>
</protein>
<organism evidence="2 3">
    <name type="scientific">Bhargavaea cecembensis</name>
    <dbReference type="NCBI Taxonomy" id="394098"/>
    <lineage>
        <taxon>Bacteria</taxon>
        <taxon>Bacillati</taxon>
        <taxon>Bacillota</taxon>
        <taxon>Bacilli</taxon>
        <taxon>Bacillales</taxon>
        <taxon>Caryophanaceae</taxon>
        <taxon>Bhargavaea</taxon>
    </lineage>
</organism>
<dbReference type="Proteomes" id="UP000076490">
    <property type="component" value="Unassembled WGS sequence"/>
</dbReference>
<comment type="caution">
    <text evidence="2">The sequence shown here is derived from an EMBL/GenBank/DDBJ whole genome shotgun (WGS) entry which is preliminary data.</text>
</comment>
<reference evidence="2 3" key="1">
    <citation type="submission" date="2016-01" db="EMBL/GenBank/DDBJ databases">
        <title>Whole genome sequencing of Bhargavaea cecembensis T14.</title>
        <authorList>
            <person name="Hong K.W."/>
        </authorList>
    </citation>
    <scope>NUCLEOTIDE SEQUENCE [LARGE SCALE GENOMIC DNA]</scope>
    <source>
        <strain evidence="2 3">T14</strain>
    </source>
</reference>
<proteinExistence type="predicted"/>
<evidence type="ECO:0000313" key="2">
    <source>
        <dbReference type="EMBL" id="KZE40022.1"/>
    </source>
</evidence>
<evidence type="ECO:0000259" key="1">
    <source>
        <dbReference type="Pfam" id="PF01636"/>
    </source>
</evidence>
<dbReference type="SUPFAM" id="SSF56112">
    <property type="entry name" value="Protein kinase-like (PK-like)"/>
    <property type="match status" value="1"/>
</dbReference>
<dbReference type="Pfam" id="PF01636">
    <property type="entry name" value="APH"/>
    <property type="match status" value="1"/>
</dbReference>
<evidence type="ECO:0000313" key="3">
    <source>
        <dbReference type="Proteomes" id="UP000076490"/>
    </source>
</evidence>
<dbReference type="Gene3D" id="3.90.1200.10">
    <property type="match status" value="1"/>
</dbReference>